<dbReference type="InterPro" id="IPR035810">
    <property type="entry name" value="PEBP_euk"/>
</dbReference>
<proteinExistence type="predicted"/>
<organism evidence="2 3">
    <name type="scientific">Phialocephala subalpina</name>
    <dbReference type="NCBI Taxonomy" id="576137"/>
    <lineage>
        <taxon>Eukaryota</taxon>
        <taxon>Fungi</taxon>
        <taxon>Dikarya</taxon>
        <taxon>Ascomycota</taxon>
        <taxon>Pezizomycotina</taxon>
        <taxon>Leotiomycetes</taxon>
        <taxon>Helotiales</taxon>
        <taxon>Mollisiaceae</taxon>
        <taxon>Phialocephala</taxon>
        <taxon>Phialocephala fortinii species complex</taxon>
    </lineage>
</organism>
<evidence type="ECO:0000313" key="3">
    <source>
        <dbReference type="Proteomes" id="UP000184330"/>
    </source>
</evidence>
<evidence type="ECO:0000313" key="2">
    <source>
        <dbReference type="EMBL" id="CZR53830.1"/>
    </source>
</evidence>
<dbReference type="PANTHER" id="PTHR11362:SF148">
    <property type="entry name" value="CARBOXYPEPTIDASE Y INHIBITOR"/>
    <property type="match status" value="1"/>
</dbReference>
<dbReference type="GO" id="GO:0046578">
    <property type="term" value="P:regulation of Ras protein signal transduction"/>
    <property type="evidence" value="ECO:0007669"/>
    <property type="project" value="TreeGrafter"/>
</dbReference>
<dbReference type="AlphaFoldDB" id="A0A1L7WM50"/>
<feature type="chain" id="PRO_5012092161" description="Lipid binding protein TFS1" evidence="1">
    <location>
        <begin position="21"/>
        <end position="225"/>
    </location>
</feature>
<name>A0A1L7WM50_9HELO</name>
<dbReference type="OrthoDB" id="2506647at2759"/>
<protein>
    <recommendedName>
        <fullName evidence="4">Lipid binding protein TFS1</fullName>
    </recommendedName>
</protein>
<dbReference type="GO" id="GO:0005543">
    <property type="term" value="F:phospholipid binding"/>
    <property type="evidence" value="ECO:0007669"/>
    <property type="project" value="TreeGrafter"/>
</dbReference>
<sequence>MQLSISKIVLLLTLSSACTGLAIPADQKTLAESNGAFESIKIALKKAEIIDQVISDFEPKCFVSAFYGKKQKPLALGNTFKKSKTNKKPNAKIYRPNAQSMTSFTLALTDPDAPSRKNPKWSEMSFNETNSGLESTLDFTSDTKSDLVEYKPPGPPEKTGYHRYVFVLLEGDNTNLAAPSDRQHWGTKKERHGARDWAEQEGLKVVGANFFEERCRYAFKKSTAM</sequence>
<dbReference type="InterPro" id="IPR008914">
    <property type="entry name" value="PEBP"/>
</dbReference>
<evidence type="ECO:0000256" key="1">
    <source>
        <dbReference type="SAM" id="SignalP"/>
    </source>
</evidence>
<dbReference type="Proteomes" id="UP000184330">
    <property type="component" value="Unassembled WGS sequence"/>
</dbReference>
<feature type="signal peptide" evidence="1">
    <location>
        <begin position="1"/>
        <end position="20"/>
    </location>
</feature>
<dbReference type="GO" id="GO:0030162">
    <property type="term" value="P:regulation of proteolysis"/>
    <property type="evidence" value="ECO:0007669"/>
    <property type="project" value="TreeGrafter"/>
</dbReference>
<accession>A0A1L7WM50</accession>
<dbReference type="EMBL" id="FJOG01000004">
    <property type="protein sequence ID" value="CZR53830.1"/>
    <property type="molecule type" value="Genomic_DNA"/>
</dbReference>
<reference evidence="2 3" key="1">
    <citation type="submission" date="2016-03" db="EMBL/GenBank/DDBJ databases">
        <authorList>
            <person name="Ploux O."/>
        </authorList>
    </citation>
    <scope>NUCLEOTIDE SEQUENCE [LARGE SCALE GENOMIC DNA]</scope>
    <source>
        <strain evidence="2 3">UAMH 11012</strain>
    </source>
</reference>
<dbReference type="STRING" id="576137.A0A1L7WM50"/>
<dbReference type="Pfam" id="PF01161">
    <property type="entry name" value="PBP"/>
    <property type="match status" value="1"/>
</dbReference>
<keyword evidence="3" id="KW-1185">Reference proteome</keyword>
<keyword evidence="1" id="KW-0732">Signal</keyword>
<dbReference type="SUPFAM" id="SSF49777">
    <property type="entry name" value="PEBP-like"/>
    <property type="match status" value="1"/>
</dbReference>
<dbReference type="InterPro" id="IPR036610">
    <property type="entry name" value="PEBP-like_sf"/>
</dbReference>
<gene>
    <name evidence="2" type="ORF">PAC_03712</name>
</gene>
<dbReference type="Gene3D" id="3.90.280.10">
    <property type="entry name" value="PEBP-like"/>
    <property type="match status" value="1"/>
</dbReference>
<dbReference type="GO" id="GO:0030414">
    <property type="term" value="F:peptidase inhibitor activity"/>
    <property type="evidence" value="ECO:0007669"/>
    <property type="project" value="TreeGrafter"/>
</dbReference>
<dbReference type="CDD" id="cd00866">
    <property type="entry name" value="PEBP_euk"/>
    <property type="match status" value="1"/>
</dbReference>
<dbReference type="PANTHER" id="PTHR11362">
    <property type="entry name" value="PHOSPHATIDYLETHANOLAMINE-BINDING PROTEIN"/>
    <property type="match status" value="1"/>
</dbReference>
<dbReference type="PROSITE" id="PS51257">
    <property type="entry name" value="PROKAR_LIPOPROTEIN"/>
    <property type="match status" value="1"/>
</dbReference>
<evidence type="ECO:0008006" key="4">
    <source>
        <dbReference type="Google" id="ProtNLM"/>
    </source>
</evidence>